<sequence length="688" mass="76715">MPPLSREGFDEAVGKLPAEIRPAFTNALFEQLKQNPFLPVIAAELQNGNLNKYVKDKVFDTDVFVIECLFPMLKNSINASGADPRIIVAGFAFAISTTLRDPLLRTKKEGVAGSFAENEIELADKQVAIQRLVRSPSLVIGNVYLKVMEEFEKNHRKRNENGRFERLPAGISFFNMWPRVSIVTISTEETPQTLLMAMLALKRKSSFSPRLRSIANLVSVNQESIETQEKNVLTILDGLAGKSASSVQETIFENANMAFTRIGFGPTLDAVSAALMPGTMLSTYAEHHERQGFSLAASYSRAREDVIKFYETNPGKLKPVDLARRFLKDNLFNDRMWNYLVEKNPALADDVKLLRLEIAKLDKLYDESEALGRRAYNQIIDEKLDISLRGLTFLSPALAVHASSLVDDAFATEPIKDRSYPRFRESIMMYLREAAPAHNITADPKRINRIGLENASFPDLSTMSGGPMLGALKDLRTALVKDRVITGWQFELMQKLILHASMAATGVDKSSMPPELRKLAPLVEKYYAQLIRVVGIRGHNENGVLFGLLANDRLIPGFAKLREPVVNEAKQQANVENMLELSDEPLPEDDVRQLFFTKSSVPALSAGVIAECRPEFFVRDGALNMLITLRGQQYVLRDLGSKFNEIFIPAWMRSVSLKGDSQAVVENLNKAMALTQAMMGGEMPNAKP</sequence>
<name>A0A239C258_9BURK</name>
<evidence type="ECO:0000313" key="1">
    <source>
        <dbReference type="EMBL" id="SNS13982.1"/>
    </source>
</evidence>
<dbReference type="AlphaFoldDB" id="A0A239C258"/>
<dbReference type="EMBL" id="FZOT01000001">
    <property type="protein sequence ID" value="SNS13982.1"/>
    <property type="molecule type" value="Genomic_DNA"/>
</dbReference>
<gene>
    <name evidence="1" type="ORF">SAMN06265795_101205</name>
</gene>
<accession>A0A239C258</accession>
<proteinExistence type="predicted"/>
<reference evidence="1 2" key="1">
    <citation type="submission" date="2017-06" db="EMBL/GenBank/DDBJ databases">
        <authorList>
            <person name="Kim H.J."/>
            <person name="Triplett B.A."/>
        </authorList>
    </citation>
    <scope>NUCLEOTIDE SEQUENCE [LARGE SCALE GENOMIC DNA]</scope>
    <source>
        <strain evidence="1 2">U15</strain>
    </source>
</reference>
<protein>
    <submittedName>
        <fullName evidence="1">Uncharacterized protein</fullName>
    </submittedName>
</protein>
<evidence type="ECO:0000313" key="2">
    <source>
        <dbReference type="Proteomes" id="UP000198284"/>
    </source>
</evidence>
<keyword evidence="2" id="KW-1185">Reference proteome</keyword>
<organism evidence="1 2">
    <name type="scientific">Noviherbaspirillum humi</name>
    <dbReference type="NCBI Taxonomy" id="1688639"/>
    <lineage>
        <taxon>Bacteria</taxon>
        <taxon>Pseudomonadati</taxon>
        <taxon>Pseudomonadota</taxon>
        <taxon>Betaproteobacteria</taxon>
        <taxon>Burkholderiales</taxon>
        <taxon>Oxalobacteraceae</taxon>
        <taxon>Noviherbaspirillum</taxon>
    </lineage>
</organism>
<dbReference type="Proteomes" id="UP000198284">
    <property type="component" value="Unassembled WGS sequence"/>
</dbReference>